<dbReference type="Proteomes" id="UP000014984">
    <property type="component" value="Chromosome"/>
</dbReference>
<accession>S5MHC4</accession>
<protein>
    <recommendedName>
        <fullName evidence="3">SIS domain-containing protein</fullName>
    </recommendedName>
</protein>
<proteinExistence type="predicted"/>
<name>S5MHC4_9MOLU</name>
<evidence type="ECO:0000313" key="1">
    <source>
        <dbReference type="EMBL" id="AGR41245.1"/>
    </source>
</evidence>
<evidence type="ECO:0008006" key="3">
    <source>
        <dbReference type="Google" id="ProtNLM"/>
    </source>
</evidence>
<keyword evidence="2" id="KW-1185">Reference proteome</keyword>
<dbReference type="AlphaFoldDB" id="S5MHC4"/>
<sequence>MNIKDIIILKKNFNESYKLNKTIFDYFHSLILKNNDFSQKLIEKIIKTKKIIIVSSYQLIPCAKYANDIFSEIGIEVLFSEIRIISDKIVANNIKNTPVLLLLAGQDNTFLVEFINFLNKDCKKENLFIISSESQSNKINLFNDKFVIYNNEKYINFKYRKICIDYILLTLQSMIV</sequence>
<dbReference type="KEGG" id="stai:STAIW_v1c06260"/>
<reference evidence="1 2" key="1">
    <citation type="journal article" date="2013" name="Genome Biol. Evol.">
        <title>Comparison of metabolic capacities and inference of gene content evolution in mosquito-associated Spiroplasma diminutum and S. taiwanense.</title>
        <authorList>
            <person name="Lo W.S."/>
            <person name="Ku C."/>
            <person name="Chen L.L."/>
            <person name="Chang T.H."/>
            <person name="Kuo C.H."/>
        </authorList>
    </citation>
    <scope>NUCLEOTIDE SEQUENCE [LARGE SCALE GENOMIC DNA]</scope>
    <source>
        <strain evidence="1">CT-1</strain>
    </source>
</reference>
<dbReference type="EMBL" id="CP005074">
    <property type="protein sequence ID" value="AGR41245.1"/>
    <property type="molecule type" value="Genomic_DNA"/>
</dbReference>
<dbReference type="PATRIC" id="fig|1276220.3.peg.638"/>
<organism evidence="1 2">
    <name type="scientific">Spiroplasma taiwanense CT-1</name>
    <dbReference type="NCBI Taxonomy" id="1276220"/>
    <lineage>
        <taxon>Bacteria</taxon>
        <taxon>Bacillati</taxon>
        <taxon>Mycoplasmatota</taxon>
        <taxon>Mollicutes</taxon>
        <taxon>Entomoplasmatales</taxon>
        <taxon>Spiroplasmataceae</taxon>
        <taxon>Spiroplasma</taxon>
    </lineage>
</organism>
<dbReference type="HOGENOM" id="CLU_1524216_0_0_14"/>
<gene>
    <name evidence="1" type="ORF">STAIW_v1c06260</name>
</gene>
<dbReference type="RefSeq" id="WP_020834384.1">
    <property type="nucleotide sequence ID" value="NC_021846.1"/>
</dbReference>
<evidence type="ECO:0000313" key="2">
    <source>
        <dbReference type="Proteomes" id="UP000014984"/>
    </source>
</evidence>